<dbReference type="Pfam" id="PF00440">
    <property type="entry name" value="TetR_N"/>
    <property type="match status" value="1"/>
</dbReference>
<proteinExistence type="predicted"/>
<protein>
    <submittedName>
        <fullName evidence="3">TetR/AcrR family transcriptional regulator</fullName>
    </submittedName>
</protein>
<dbReference type="InterPro" id="IPR001647">
    <property type="entry name" value="HTH_TetR"/>
</dbReference>
<dbReference type="Proteomes" id="UP001143307">
    <property type="component" value="Unassembled WGS sequence"/>
</dbReference>
<name>A0ABT3T1M1_9GAMM</name>
<reference evidence="3" key="1">
    <citation type="submission" date="2019-02" db="EMBL/GenBank/DDBJ databases">
        <authorList>
            <person name="Li S.-H."/>
        </authorList>
    </citation>
    <scope>NUCLEOTIDE SEQUENCE</scope>
    <source>
        <strain evidence="3">IMCC8485</strain>
    </source>
</reference>
<evidence type="ECO:0000313" key="3">
    <source>
        <dbReference type="EMBL" id="MCX2975419.1"/>
    </source>
</evidence>
<dbReference type="PANTHER" id="PTHR30055">
    <property type="entry name" value="HTH-TYPE TRANSCRIPTIONAL REGULATOR RUTR"/>
    <property type="match status" value="1"/>
</dbReference>
<dbReference type="RefSeq" id="WP_279254060.1">
    <property type="nucleotide sequence ID" value="NZ_SHNP01000008.1"/>
</dbReference>
<dbReference type="EMBL" id="SHNP01000008">
    <property type="protein sequence ID" value="MCX2975419.1"/>
    <property type="molecule type" value="Genomic_DNA"/>
</dbReference>
<keyword evidence="1" id="KW-0238">DNA-binding</keyword>
<dbReference type="Gene3D" id="1.10.357.10">
    <property type="entry name" value="Tetracycline Repressor, domain 2"/>
    <property type="match status" value="1"/>
</dbReference>
<dbReference type="PANTHER" id="PTHR30055:SF146">
    <property type="entry name" value="HTH-TYPE TRANSCRIPTIONAL DUAL REGULATOR CECR"/>
    <property type="match status" value="1"/>
</dbReference>
<organism evidence="3 4">
    <name type="scientific">Candidatus Seongchinamella marina</name>
    <dbReference type="NCBI Taxonomy" id="2518990"/>
    <lineage>
        <taxon>Bacteria</taxon>
        <taxon>Pseudomonadati</taxon>
        <taxon>Pseudomonadota</taxon>
        <taxon>Gammaproteobacteria</taxon>
        <taxon>Cellvibrionales</taxon>
        <taxon>Halieaceae</taxon>
        <taxon>Seongchinamella</taxon>
    </lineage>
</organism>
<sequence>MPSQDKKTRKSKGRQAILEAAEALFAEQGCRAVSLNQINQAANQKNTAALHYHFGSREALLDEIIEEHSALAQSELQLLLEQMKPPVSIRDFVACSVTPYLRKLDDVRGARYLQIMAQLNSESTNLALIPRREDLRSLSLKLIGKQLGDLRPQSIYPRMIAYSLLLVNELCLVSRMSPREIRQVFGGKKMFREHLITTLTTVLSSPEPGAD</sequence>
<evidence type="ECO:0000313" key="4">
    <source>
        <dbReference type="Proteomes" id="UP001143307"/>
    </source>
</evidence>
<keyword evidence="4" id="KW-1185">Reference proteome</keyword>
<accession>A0ABT3T1M1</accession>
<feature type="domain" description="HTH tetR-type" evidence="2">
    <location>
        <begin position="17"/>
        <end position="64"/>
    </location>
</feature>
<comment type="caution">
    <text evidence="3">The sequence shown here is derived from an EMBL/GenBank/DDBJ whole genome shotgun (WGS) entry which is preliminary data.</text>
</comment>
<evidence type="ECO:0000256" key="1">
    <source>
        <dbReference type="ARBA" id="ARBA00023125"/>
    </source>
</evidence>
<dbReference type="InterPro" id="IPR050109">
    <property type="entry name" value="HTH-type_TetR-like_transc_reg"/>
</dbReference>
<dbReference type="SUPFAM" id="SSF46689">
    <property type="entry name" value="Homeodomain-like"/>
    <property type="match status" value="1"/>
</dbReference>
<dbReference type="InterPro" id="IPR009057">
    <property type="entry name" value="Homeodomain-like_sf"/>
</dbReference>
<gene>
    <name evidence="3" type="ORF">EYC87_17705</name>
</gene>
<evidence type="ECO:0000259" key="2">
    <source>
        <dbReference type="Pfam" id="PF00440"/>
    </source>
</evidence>